<dbReference type="Pfam" id="PF25556">
    <property type="entry name" value="SET_TTL"/>
    <property type="match status" value="2"/>
</dbReference>
<sequence>MATSKIKTLEDFIKVHAILLAASGIPSSLYPQLYQKLSTENFDGGNFFGIESCEEFDNKQRKLIFTSDYMEKESQIFLIDHAWTFRLSDARKQLLEIPGLAQRMASLMCVDLDVTSDLEEVNTESENGHGNITRRDVEEIIEREIREAQDKGSDDVRWLELDELDIDDATLCSLDLSNKFPNLVALSLYGNKLQNPEIVVREITKFKHLRALWLNENPVLQSDGQMEDTIVKEVQGLEIYNSHFTNKFSLWALGFCGGIYDKDNAGCFDDAVHPLESVTSLDLSNRYIRNLLIETFSPTELPSLSHLNLRGNPLDQNCVTDLLKFLKQFTTLQTLEVDIPGPLGRSAVEILEFLPNLLEFNGVSASIILETGKHVIDSALQPRLPEWTRDDSLVDRVVSAMWLYLMTYRLADEEKIDETSVWYVMDELGSALRHSDKPNFRVSPFLYMPDGKLASAISFTILWPIHNVRKGDECTRDFLFGIGEDKQRSARSTAWFHAPRNFFIQEYEMYKQQLSSRSSIPASPYVETSSPASLTRNDGAALRVYTDVPHVDDFLTRPEFVLTTDPGDADIIWTSMQVDEETRKATGITDRQYINQFPFEACLVMKHYLADTVQKAFGLPEWLQPTYNLETHLAQLIGDYTVRKRDGHDNLWILKPWNMARTIDTTVTSNISAIIRLMETGPKICQKYIERPALFNGRKFDLRYIVLVRQIRPLELFLSDVFWVRLANNQYSVDERTLFEYETHFTVMNYIGKLNHMNTPDFVKEFEKEHNVNWLDIHQNIKKMIRAVFESAAMVHPEMHSPMSRSMYGVDVMLDSSFKPKLLEVTYCPDCKRACTYDTEAIVGNKEIIKGKDFFNFVFGCLFLGETTHVTPL</sequence>
<dbReference type="InterPro" id="IPR004344">
    <property type="entry name" value="TTL/TTLL_fam"/>
</dbReference>
<dbReference type="PROSITE" id="PS51221">
    <property type="entry name" value="TTL"/>
    <property type="match status" value="1"/>
</dbReference>
<comment type="caution">
    <text evidence="2">The sequence shown here is derived from an EMBL/GenBank/DDBJ whole genome shotgun (WGS) entry which is preliminary data.</text>
</comment>
<accession>A0AAD4SND0</accession>
<dbReference type="InterPro" id="IPR032675">
    <property type="entry name" value="LRR_dom_sf"/>
</dbReference>
<dbReference type="Gene3D" id="3.30.470.20">
    <property type="entry name" value="ATP-grasp fold, B domain"/>
    <property type="match status" value="1"/>
</dbReference>
<dbReference type="PANTHER" id="PTHR46088:SF1">
    <property type="entry name" value="TUBULIN--TYROSINE LIGASE-LIKE PROTEIN 12"/>
    <property type="match status" value="1"/>
</dbReference>
<evidence type="ECO:0000313" key="2">
    <source>
        <dbReference type="EMBL" id="KAI3913456.1"/>
    </source>
</evidence>
<dbReference type="Proteomes" id="UP001202328">
    <property type="component" value="Unassembled WGS sequence"/>
</dbReference>
<evidence type="ECO:0000313" key="3">
    <source>
        <dbReference type="Proteomes" id="UP001202328"/>
    </source>
</evidence>
<keyword evidence="3" id="KW-1185">Reference proteome</keyword>
<reference evidence="2" key="1">
    <citation type="submission" date="2022-04" db="EMBL/GenBank/DDBJ databases">
        <title>A functionally conserved STORR gene fusion in Papaver species that diverged 16.8 million years ago.</title>
        <authorList>
            <person name="Catania T."/>
        </authorList>
    </citation>
    <scope>NUCLEOTIDE SEQUENCE</scope>
    <source>
        <strain evidence="2">S-188037</strain>
    </source>
</reference>
<dbReference type="GO" id="GO:0005737">
    <property type="term" value="C:cytoplasm"/>
    <property type="evidence" value="ECO:0007669"/>
    <property type="project" value="TreeGrafter"/>
</dbReference>
<dbReference type="InterPro" id="IPR057954">
    <property type="entry name" value="SET_TTL12"/>
</dbReference>
<gene>
    <name evidence="2" type="ORF">MKW98_003935</name>
</gene>
<dbReference type="Gene3D" id="3.80.10.10">
    <property type="entry name" value="Ribonuclease Inhibitor"/>
    <property type="match status" value="2"/>
</dbReference>
<dbReference type="SUPFAM" id="SSF52047">
    <property type="entry name" value="RNI-like"/>
    <property type="match status" value="1"/>
</dbReference>
<dbReference type="PANTHER" id="PTHR46088">
    <property type="entry name" value="TUBULIN--TYROSINE LIGASE-LIKE PROTEIN 12"/>
    <property type="match status" value="1"/>
</dbReference>
<name>A0AAD4SND0_9MAGN</name>
<proteinExistence type="predicted"/>
<dbReference type="InterPro" id="IPR027749">
    <property type="entry name" value="TTLL12"/>
</dbReference>
<dbReference type="AlphaFoldDB" id="A0AAD4SND0"/>
<dbReference type="Pfam" id="PF03133">
    <property type="entry name" value="TTL"/>
    <property type="match status" value="1"/>
</dbReference>
<dbReference type="SUPFAM" id="SSF56059">
    <property type="entry name" value="Glutathione synthetase ATP-binding domain-like"/>
    <property type="match status" value="1"/>
</dbReference>
<feature type="domain" description="Tubulin--tyrosine ligase-like protein 12 SET-like" evidence="1">
    <location>
        <begin position="390"/>
        <end position="497"/>
    </location>
</feature>
<protein>
    <recommendedName>
        <fullName evidence="1">Tubulin--tyrosine ligase-like protein 12 SET-like domain-containing protein</fullName>
    </recommendedName>
</protein>
<feature type="domain" description="Tubulin--tyrosine ligase-like protein 12 SET-like" evidence="1">
    <location>
        <begin position="72"/>
        <end position="113"/>
    </location>
</feature>
<evidence type="ECO:0000259" key="1">
    <source>
        <dbReference type="Pfam" id="PF25556"/>
    </source>
</evidence>
<organism evidence="2 3">
    <name type="scientific">Papaver atlanticum</name>
    <dbReference type="NCBI Taxonomy" id="357466"/>
    <lineage>
        <taxon>Eukaryota</taxon>
        <taxon>Viridiplantae</taxon>
        <taxon>Streptophyta</taxon>
        <taxon>Embryophyta</taxon>
        <taxon>Tracheophyta</taxon>
        <taxon>Spermatophyta</taxon>
        <taxon>Magnoliopsida</taxon>
        <taxon>Ranunculales</taxon>
        <taxon>Papaveraceae</taxon>
        <taxon>Papaveroideae</taxon>
        <taxon>Papaver</taxon>
    </lineage>
</organism>
<dbReference type="EMBL" id="JAJJMB010009474">
    <property type="protein sequence ID" value="KAI3913456.1"/>
    <property type="molecule type" value="Genomic_DNA"/>
</dbReference>